<keyword evidence="2" id="KW-1185">Reference proteome</keyword>
<protein>
    <submittedName>
        <fullName evidence="1">Uncharacterized protein</fullName>
    </submittedName>
</protein>
<dbReference type="EMBL" id="RRZD01000002">
    <property type="protein sequence ID" value="MBE0398991.1"/>
    <property type="molecule type" value="Genomic_DNA"/>
</dbReference>
<sequence length="100" mass="11203">MALENVIAKRYQGYITIEDLVTMIAREYACSDSDALLVLAEAIGKKTVSDPYNLNRSYPLSLYSRERLGPKKSSYPDDILKALIQSKGDTKEELDAVIPF</sequence>
<dbReference type="Proteomes" id="UP001645039">
    <property type="component" value="Unassembled WGS sequence"/>
</dbReference>
<name>A0ABR9EZ78_9GAMM</name>
<reference evidence="1 2" key="1">
    <citation type="submission" date="2020-07" db="EMBL/GenBank/DDBJ databases">
        <title>Halophilic bacteria isolated from french cheeses.</title>
        <authorList>
            <person name="Kothe C.I."/>
            <person name="Farah-Kraiem B."/>
            <person name="Renault P."/>
            <person name="Dridi B."/>
        </authorList>
    </citation>
    <scope>NUCLEOTIDE SEQUENCE [LARGE SCALE GENOMIC DNA]</scope>
    <source>
        <strain evidence="1 2">FME1</strain>
    </source>
</reference>
<accession>A0ABR9EZ78</accession>
<gene>
    <name evidence="1" type="ORF">EI168_02565</name>
</gene>
<dbReference type="RefSeq" id="WP_096281110.1">
    <property type="nucleotide sequence ID" value="NZ_CP189763.1"/>
</dbReference>
<organism evidence="1 2">
    <name type="scientific">Halomonas casei</name>
    <dbReference type="NCBI Taxonomy" id="2742613"/>
    <lineage>
        <taxon>Bacteria</taxon>
        <taxon>Pseudomonadati</taxon>
        <taxon>Pseudomonadota</taxon>
        <taxon>Gammaproteobacteria</taxon>
        <taxon>Oceanospirillales</taxon>
        <taxon>Halomonadaceae</taxon>
        <taxon>Halomonas</taxon>
    </lineage>
</organism>
<proteinExistence type="predicted"/>
<comment type="caution">
    <text evidence="1">The sequence shown here is derived from an EMBL/GenBank/DDBJ whole genome shotgun (WGS) entry which is preliminary data.</text>
</comment>
<evidence type="ECO:0000313" key="2">
    <source>
        <dbReference type="Proteomes" id="UP001645039"/>
    </source>
</evidence>
<evidence type="ECO:0000313" key="1">
    <source>
        <dbReference type="EMBL" id="MBE0398991.1"/>
    </source>
</evidence>